<evidence type="ECO:0000256" key="2">
    <source>
        <dbReference type="ARBA" id="ARBA00022741"/>
    </source>
</evidence>
<evidence type="ECO:0000256" key="1">
    <source>
        <dbReference type="ARBA" id="ARBA00022448"/>
    </source>
</evidence>
<evidence type="ECO:0000313" key="8">
    <source>
        <dbReference type="Proteomes" id="UP000612680"/>
    </source>
</evidence>
<proteinExistence type="predicted"/>
<comment type="function">
    <text evidence="5">Part of the ABC transporter complex HmuTUV involved in hemin import. Responsible for energy coupling to the transport system.</text>
</comment>
<dbReference type="Proteomes" id="UP000612680">
    <property type="component" value="Chromosome"/>
</dbReference>
<dbReference type="GO" id="GO:0005524">
    <property type="term" value="F:ATP binding"/>
    <property type="evidence" value="ECO:0007669"/>
    <property type="project" value="UniProtKB-KW"/>
</dbReference>
<dbReference type="Gene3D" id="3.40.50.300">
    <property type="entry name" value="P-loop containing nucleotide triphosphate hydrolases"/>
    <property type="match status" value="1"/>
</dbReference>
<dbReference type="NCBIfam" id="NF010068">
    <property type="entry name" value="PRK13548.1"/>
    <property type="match status" value="1"/>
</dbReference>
<dbReference type="EMBL" id="CP056775">
    <property type="protein sequence ID" value="QRR02809.1"/>
    <property type="molecule type" value="Genomic_DNA"/>
</dbReference>
<dbReference type="InterPro" id="IPR003439">
    <property type="entry name" value="ABC_transporter-like_ATP-bd"/>
</dbReference>
<evidence type="ECO:0000313" key="7">
    <source>
        <dbReference type="EMBL" id="QRR02809.1"/>
    </source>
</evidence>
<evidence type="ECO:0000259" key="6">
    <source>
        <dbReference type="PROSITE" id="PS50893"/>
    </source>
</evidence>
<keyword evidence="2" id="KW-0547">Nucleotide-binding</keyword>
<evidence type="ECO:0000256" key="5">
    <source>
        <dbReference type="ARBA" id="ARBA00037066"/>
    </source>
</evidence>
<evidence type="ECO:0000256" key="3">
    <source>
        <dbReference type="ARBA" id="ARBA00022840"/>
    </source>
</evidence>
<dbReference type="PANTHER" id="PTHR42794:SF1">
    <property type="entry name" value="HEMIN IMPORT ATP-BINDING PROTEIN HMUV"/>
    <property type="match status" value="1"/>
</dbReference>
<name>A0ABX7I9L6_9BACT</name>
<accession>A0ABX7I9L6</accession>
<dbReference type="InterPro" id="IPR027417">
    <property type="entry name" value="P-loop_NTPase"/>
</dbReference>
<feature type="domain" description="ABC transporter" evidence="6">
    <location>
        <begin position="2"/>
        <end position="239"/>
    </location>
</feature>
<keyword evidence="1" id="KW-0813">Transport</keyword>
<dbReference type="PROSITE" id="PS00211">
    <property type="entry name" value="ABC_TRANSPORTER_1"/>
    <property type="match status" value="1"/>
</dbReference>
<dbReference type="Pfam" id="PF00005">
    <property type="entry name" value="ABC_tran"/>
    <property type="match status" value="1"/>
</dbReference>
<gene>
    <name evidence="7" type="ORF">HWI92_18760</name>
</gene>
<evidence type="ECO:0000256" key="4">
    <source>
        <dbReference type="ARBA" id="ARBA00022967"/>
    </source>
</evidence>
<dbReference type="CDD" id="cd03214">
    <property type="entry name" value="ABC_Iron-Siderophores_B12_Hemin"/>
    <property type="match status" value="1"/>
</dbReference>
<sequence length="266" mass="29338">MIEAKNVSFRIKNEVLLENISLTVKPGEFWAVTGANGAGKSTFIRLLSAEHPLSAGSILFHGRELKTYPLRELAGKRAVLSQQNTITLQFTAREIVLMGRYPFYDTIPARRDLAIVDLCLHKTGIFNLKDRLYPTLSGGEQQRVQLARTLAQIWEVENGLILLDEPTTGMDLLHQHETFRIAREMTDQGFSVIAVVHDLNQALQYAGHVLLLQDGKSFASGTPPAVLTESNIKAAFGLPVRIFHPAHASHAVIVPDVAMATAIPQN</sequence>
<keyword evidence="4" id="KW-1278">Translocase</keyword>
<dbReference type="PANTHER" id="PTHR42794">
    <property type="entry name" value="HEMIN IMPORT ATP-BINDING PROTEIN HMUV"/>
    <property type="match status" value="1"/>
</dbReference>
<dbReference type="InterPro" id="IPR017871">
    <property type="entry name" value="ABC_transporter-like_CS"/>
</dbReference>
<dbReference type="SUPFAM" id="SSF52540">
    <property type="entry name" value="P-loop containing nucleoside triphosphate hydrolases"/>
    <property type="match status" value="1"/>
</dbReference>
<reference evidence="7 8" key="1">
    <citation type="submission" date="2020-06" db="EMBL/GenBank/DDBJ databases">
        <title>Dyadobacter sandarakinus sp. nov., isolated from the soil of the Arctic Yellow River Station.</title>
        <authorList>
            <person name="Zhang Y."/>
            <person name="Peng F."/>
        </authorList>
    </citation>
    <scope>NUCLEOTIDE SEQUENCE [LARGE SCALE GENOMIC DNA]</scope>
    <source>
        <strain evidence="7 8">Q3-56</strain>
    </source>
</reference>
<dbReference type="SMART" id="SM00382">
    <property type="entry name" value="AAA"/>
    <property type="match status" value="1"/>
</dbReference>
<protein>
    <submittedName>
        <fullName evidence="7">Heme ABC transporter ATP-binding protein</fullName>
    </submittedName>
</protein>
<dbReference type="PROSITE" id="PS50893">
    <property type="entry name" value="ABC_TRANSPORTER_2"/>
    <property type="match status" value="1"/>
</dbReference>
<keyword evidence="8" id="KW-1185">Reference proteome</keyword>
<organism evidence="7 8">
    <name type="scientific">Dyadobacter sandarakinus</name>
    <dbReference type="NCBI Taxonomy" id="2747268"/>
    <lineage>
        <taxon>Bacteria</taxon>
        <taxon>Pseudomonadati</taxon>
        <taxon>Bacteroidota</taxon>
        <taxon>Cytophagia</taxon>
        <taxon>Cytophagales</taxon>
        <taxon>Spirosomataceae</taxon>
        <taxon>Dyadobacter</taxon>
    </lineage>
</organism>
<keyword evidence="3 7" id="KW-0067">ATP-binding</keyword>
<dbReference type="InterPro" id="IPR003593">
    <property type="entry name" value="AAA+_ATPase"/>
</dbReference>